<dbReference type="InterPro" id="IPR020823">
    <property type="entry name" value="Cell_div_FtsA"/>
</dbReference>
<dbReference type="SUPFAM" id="SSF53067">
    <property type="entry name" value="Actin-like ATPase domain"/>
    <property type="match status" value="2"/>
</dbReference>
<dbReference type="PIRSF" id="PIRSF003101">
    <property type="entry name" value="FtsA"/>
    <property type="match status" value="1"/>
</dbReference>
<evidence type="ECO:0000256" key="3">
    <source>
        <dbReference type="ARBA" id="ARBA00023136"/>
    </source>
</evidence>
<dbReference type="EMBL" id="DXEV01000019">
    <property type="protein sequence ID" value="HIX55999.1"/>
    <property type="molecule type" value="Genomic_DNA"/>
</dbReference>
<reference evidence="8" key="1">
    <citation type="journal article" date="2021" name="PeerJ">
        <title>Extensive microbial diversity within the chicken gut microbiome revealed by metagenomics and culture.</title>
        <authorList>
            <person name="Gilroy R."/>
            <person name="Ravi A."/>
            <person name="Getino M."/>
            <person name="Pursley I."/>
            <person name="Horton D.L."/>
            <person name="Alikhan N.F."/>
            <person name="Baker D."/>
            <person name="Gharbi K."/>
            <person name="Hall N."/>
            <person name="Watson M."/>
            <person name="Adriaenssens E.M."/>
            <person name="Foster-Nyarko E."/>
            <person name="Jarju S."/>
            <person name="Secka A."/>
            <person name="Antonio M."/>
            <person name="Oren A."/>
            <person name="Chaudhuri R.R."/>
            <person name="La Ragione R."/>
            <person name="Hildebrand F."/>
            <person name="Pallen M.J."/>
        </authorList>
    </citation>
    <scope>NUCLEOTIDE SEQUENCE</scope>
    <source>
        <strain evidence="8">USASDec5-558</strain>
    </source>
</reference>
<keyword evidence="3 5" id="KW-0472">Membrane</keyword>
<evidence type="ECO:0000313" key="8">
    <source>
        <dbReference type="EMBL" id="HIX55999.1"/>
    </source>
</evidence>
<evidence type="ECO:0000256" key="1">
    <source>
        <dbReference type="ARBA" id="ARBA00022475"/>
    </source>
</evidence>
<dbReference type="GO" id="GO:0043093">
    <property type="term" value="P:FtsZ-dependent cytokinesis"/>
    <property type="evidence" value="ECO:0007669"/>
    <property type="project" value="UniProtKB-UniRule"/>
</dbReference>
<dbReference type="Pfam" id="PF02491">
    <property type="entry name" value="SHS2_FTSA"/>
    <property type="match status" value="1"/>
</dbReference>
<dbReference type="SMART" id="SM00842">
    <property type="entry name" value="FtsA"/>
    <property type="match status" value="1"/>
</dbReference>
<comment type="function">
    <text evidence="5 6">Cell division protein that is involved in the assembly of the Z ring. May serve as a membrane anchor for the Z ring.</text>
</comment>
<name>A0A9D1WBR0_9GAMM</name>
<dbReference type="NCBIfam" id="TIGR01174">
    <property type="entry name" value="ftsA"/>
    <property type="match status" value="1"/>
</dbReference>
<comment type="subcellular location">
    <subcellularLocation>
        <location evidence="5">Cell membrane</location>
        <topology evidence="5">Peripheral membrane protein</topology>
        <orientation evidence="5">Cytoplasmic side</orientation>
    </subcellularLocation>
    <text evidence="5">Localizes to the Z ring in an FtsZ-dependent manner. Targeted to the membrane through a conserved C-terminal amphipathic helix.</text>
</comment>
<evidence type="ECO:0000256" key="5">
    <source>
        <dbReference type="HAMAP-Rule" id="MF_02033"/>
    </source>
</evidence>
<evidence type="ECO:0000259" key="7">
    <source>
        <dbReference type="SMART" id="SM00842"/>
    </source>
</evidence>
<dbReference type="GO" id="GO:0009898">
    <property type="term" value="C:cytoplasmic side of plasma membrane"/>
    <property type="evidence" value="ECO:0007669"/>
    <property type="project" value="UniProtKB-UniRule"/>
</dbReference>
<dbReference type="PANTHER" id="PTHR32432">
    <property type="entry name" value="CELL DIVISION PROTEIN FTSA-RELATED"/>
    <property type="match status" value="1"/>
</dbReference>
<keyword evidence="4 5" id="KW-0131">Cell cycle</keyword>
<keyword evidence="1 5" id="KW-1003">Cell membrane</keyword>
<evidence type="ECO:0000313" key="9">
    <source>
        <dbReference type="Proteomes" id="UP000886829"/>
    </source>
</evidence>
<comment type="subunit">
    <text evidence="5">Self-interacts. Interacts with FtsZ.</text>
</comment>
<reference evidence="8" key="2">
    <citation type="submission" date="2021-04" db="EMBL/GenBank/DDBJ databases">
        <authorList>
            <person name="Gilroy R."/>
        </authorList>
    </citation>
    <scope>NUCLEOTIDE SEQUENCE</scope>
    <source>
        <strain evidence="8">USASDec5-558</strain>
    </source>
</reference>
<sequence>MHSRPEEELEPLLAVDIGSSKIRLIAGTVEDNSGEVHVLYFQECPSSGVTNGAVSDIDKLSNCLSKMIQDYKDTMDLPFEHCVINIAGSQIASANNDGTSPISTRKVTEVDRINALSVASSYQFAKEHHIIHAIPQYYETDGSREVSNPLGMSSLSLTAHVHLVACNESQENNLRTAFERVSPSIKIDEVLYSGMAAADAVLSQEDKDIGVCLVDLGGGSIDVALYNRGKLIYSFGREDCGVRITRDISTNCGLHMRPAEFIKITRGVAHPDLLENPETVFAIKARSDSDEKLYIKGEDLARNICSSLWDIFGIFNNQVDNFIKQESIDLSLGGGVVFTGGVANTIGIEPLGRSFFENIGKRHVKVRVGVPRGFDVAENVTTDLKSPEYATAIGMLRLAAEIEQNRARARKAMADFKSSNRSITKVLAWIKDWLNREFF</sequence>
<keyword evidence="2 5" id="KW-0132">Cell division</keyword>
<accession>A0A9D1WBR0</accession>
<dbReference type="Pfam" id="PF14450">
    <property type="entry name" value="FtsA"/>
    <property type="match status" value="1"/>
</dbReference>
<protein>
    <recommendedName>
        <fullName evidence="5 6">Cell division protein FtsA</fullName>
    </recommendedName>
</protein>
<dbReference type="HAMAP" id="MF_02033">
    <property type="entry name" value="FtsA"/>
    <property type="match status" value="1"/>
</dbReference>
<gene>
    <name evidence="5 8" type="primary">ftsA</name>
    <name evidence="8" type="ORF">H9850_00825</name>
</gene>
<feature type="domain" description="SHS2" evidence="7">
    <location>
        <begin position="12"/>
        <end position="201"/>
    </location>
</feature>
<dbReference type="InterPro" id="IPR043129">
    <property type="entry name" value="ATPase_NBD"/>
</dbReference>
<dbReference type="InterPro" id="IPR050696">
    <property type="entry name" value="FtsA/MreB"/>
</dbReference>
<dbReference type="Gene3D" id="3.30.420.40">
    <property type="match status" value="2"/>
</dbReference>
<proteinExistence type="inferred from homology"/>
<comment type="caution">
    <text evidence="8">The sequence shown here is derived from an EMBL/GenBank/DDBJ whole genome shotgun (WGS) entry which is preliminary data.</text>
</comment>
<evidence type="ECO:0000256" key="6">
    <source>
        <dbReference type="PIRNR" id="PIRNR003101"/>
    </source>
</evidence>
<dbReference type="Proteomes" id="UP000886829">
    <property type="component" value="Unassembled WGS sequence"/>
</dbReference>
<evidence type="ECO:0000256" key="4">
    <source>
        <dbReference type="ARBA" id="ARBA00023306"/>
    </source>
</evidence>
<comment type="similarity">
    <text evidence="5 6">Belongs to the FtsA/MreB family.</text>
</comment>
<dbReference type="InterPro" id="IPR003494">
    <property type="entry name" value="SHS2_FtsA"/>
</dbReference>
<dbReference type="PANTHER" id="PTHR32432:SF4">
    <property type="entry name" value="CELL DIVISION PROTEIN FTSA"/>
    <property type="match status" value="1"/>
</dbReference>
<dbReference type="AlphaFoldDB" id="A0A9D1WBR0"/>
<dbReference type="GO" id="GO:0032153">
    <property type="term" value="C:cell division site"/>
    <property type="evidence" value="ECO:0007669"/>
    <property type="project" value="UniProtKB-UniRule"/>
</dbReference>
<organism evidence="8 9">
    <name type="scientific">Candidatus Anaerobiospirillum pullistercoris</name>
    <dbReference type="NCBI Taxonomy" id="2838452"/>
    <lineage>
        <taxon>Bacteria</taxon>
        <taxon>Pseudomonadati</taxon>
        <taxon>Pseudomonadota</taxon>
        <taxon>Gammaproteobacteria</taxon>
        <taxon>Aeromonadales</taxon>
        <taxon>Succinivibrionaceae</taxon>
        <taxon>Anaerobiospirillum</taxon>
    </lineage>
</organism>
<dbReference type="Gene3D" id="3.30.1490.110">
    <property type="match status" value="1"/>
</dbReference>
<evidence type="ECO:0000256" key="2">
    <source>
        <dbReference type="ARBA" id="ARBA00022618"/>
    </source>
</evidence>